<accession>A0A427YIM0</accession>
<dbReference type="Pfam" id="PF01244">
    <property type="entry name" value="Peptidase_M19"/>
    <property type="match status" value="1"/>
</dbReference>
<evidence type="ECO:0000256" key="1">
    <source>
        <dbReference type="RuleBase" id="RU341113"/>
    </source>
</evidence>
<reference evidence="2 3" key="1">
    <citation type="submission" date="2018-11" db="EMBL/GenBank/DDBJ databases">
        <title>Genome sequence of Saitozyma podzolica DSM 27192.</title>
        <authorList>
            <person name="Aliyu H."/>
            <person name="Gorte O."/>
            <person name="Ochsenreither K."/>
        </authorList>
    </citation>
    <scope>NUCLEOTIDE SEQUENCE [LARGE SCALE GENOMIC DNA]</scope>
    <source>
        <strain evidence="2 3">DSM 27192</strain>
    </source>
</reference>
<comment type="catalytic activity">
    <reaction evidence="1">
        <text>an L-aminoacyl-L-amino acid + H2O = 2 an L-alpha-amino acid</text>
        <dbReference type="Rhea" id="RHEA:48940"/>
        <dbReference type="ChEBI" id="CHEBI:15377"/>
        <dbReference type="ChEBI" id="CHEBI:59869"/>
        <dbReference type="ChEBI" id="CHEBI:77460"/>
        <dbReference type="EC" id="3.4.13.19"/>
    </reaction>
</comment>
<dbReference type="OrthoDB" id="445695at2759"/>
<dbReference type="GO" id="GO:0046872">
    <property type="term" value="F:metal ion binding"/>
    <property type="evidence" value="ECO:0007669"/>
    <property type="project" value="UniProtKB-UniRule"/>
</dbReference>
<dbReference type="SUPFAM" id="SSF51556">
    <property type="entry name" value="Metallo-dependent hydrolases"/>
    <property type="match status" value="1"/>
</dbReference>
<keyword evidence="1" id="KW-0862">Zinc</keyword>
<comment type="similarity">
    <text evidence="1">Belongs to the metallo-dependent hydrolases superfamily. Peptidase M19 family.</text>
</comment>
<keyword evidence="1" id="KW-0645">Protease</keyword>
<keyword evidence="1" id="KW-0482">Metalloprotease</keyword>
<dbReference type="PROSITE" id="PS51365">
    <property type="entry name" value="RENAL_DIPEPTIDASE_2"/>
    <property type="match status" value="1"/>
</dbReference>
<organism evidence="2 3">
    <name type="scientific">Saitozyma podzolica</name>
    <dbReference type="NCBI Taxonomy" id="1890683"/>
    <lineage>
        <taxon>Eukaryota</taxon>
        <taxon>Fungi</taxon>
        <taxon>Dikarya</taxon>
        <taxon>Basidiomycota</taxon>
        <taxon>Agaricomycotina</taxon>
        <taxon>Tremellomycetes</taxon>
        <taxon>Tremellales</taxon>
        <taxon>Trimorphomycetaceae</taxon>
        <taxon>Saitozyma</taxon>
    </lineage>
</organism>
<dbReference type="PANTHER" id="PTHR10443">
    <property type="entry name" value="MICROSOMAL DIPEPTIDASE"/>
    <property type="match status" value="1"/>
</dbReference>
<dbReference type="InterPro" id="IPR032466">
    <property type="entry name" value="Metal_Hydrolase"/>
</dbReference>
<dbReference type="AlphaFoldDB" id="A0A427YIM0"/>
<keyword evidence="1" id="KW-0479">Metal-binding</keyword>
<dbReference type="InterPro" id="IPR008257">
    <property type="entry name" value="Pept_M19"/>
</dbReference>
<dbReference type="GO" id="GO:0006508">
    <property type="term" value="P:proteolysis"/>
    <property type="evidence" value="ECO:0007669"/>
    <property type="project" value="UniProtKB-KW"/>
</dbReference>
<dbReference type="GO" id="GO:0070573">
    <property type="term" value="F:metallodipeptidase activity"/>
    <property type="evidence" value="ECO:0007669"/>
    <property type="project" value="InterPro"/>
</dbReference>
<dbReference type="Gene3D" id="3.20.20.140">
    <property type="entry name" value="Metal-dependent hydrolases"/>
    <property type="match status" value="1"/>
</dbReference>
<keyword evidence="1" id="KW-0224">Dipeptidase</keyword>
<evidence type="ECO:0000313" key="2">
    <source>
        <dbReference type="EMBL" id="RSH90921.1"/>
    </source>
</evidence>
<proteinExistence type="inferred from homology"/>
<dbReference type="STRING" id="1890683.A0A427YIM0"/>
<dbReference type="PANTHER" id="PTHR10443:SF12">
    <property type="entry name" value="DIPEPTIDASE"/>
    <property type="match status" value="1"/>
</dbReference>
<dbReference type="CDD" id="cd01301">
    <property type="entry name" value="rDP_like"/>
    <property type="match status" value="1"/>
</dbReference>
<gene>
    <name evidence="2" type="ORF">EHS25_010097</name>
</gene>
<comment type="caution">
    <text evidence="2">The sequence shown here is derived from an EMBL/GenBank/DDBJ whole genome shotgun (WGS) entry which is preliminary data.</text>
</comment>
<name>A0A427YIM0_9TREE</name>
<dbReference type="EC" id="3.4.13.19" evidence="1"/>
<dbReference type="EMBL" id="RSCD01000009">
    <property type="protein sequence ID" value="RSH90921.1"/>
    <property type="molecule type" value="Genomic_DNA"/>
</dbReference>
<sequence length="398" mass="43115">MATSRTAQHRQRALALMTDHPLIDSHVDLPYVMRALTKKPVETVKQIAGTFPGDVDVPRMRAGKVGGLFMSVWIPCGPGTDFLAPSHDVRDALEEIDMIQLLMKESDFQAARSAADVRAAFKAGKFATLIGVEGGHMLGNSLSVLRIWAQLAFASSAGSGGPMTAVHPGNGLSKLGEALIGEMNRLGIMVDISHVSDETMRQAIKLSKAPVIFSHSNARAECDHPRNVPDDVLEMIGSGEGKNRGVVQCVFYPAFTDPVKPTLERVADHLEYMAGKCGKAHVGIASDFGRSSCHVQPRADRVDGMEHGVEGLEDASKYPDLIAEMLARGWTDEEVIGLMGGNLLRVMDEVDEVQLALAGEEASAEVYEERTDIPAVKGAWADYLPDAVRRYLTQNEEK</sequence>
<evidence type="ECO:0000313" key="3">
    <source>
        <dbReference type="Proteomes" id="UP000279259"/>
    </source>
</evidence>
<protein>
    <recommendedName>
        <fullName evidence="1">Dipeptidase</fullName>
        <ecNumber evidence="1">3.4.13.19</ecNumber>
    </recommendedName>
</protein>
<comment type="cofactor">
    <cofactor evidence="1">
        <name>Zn(2+)</name>
        <dbReference type="ChEBI" id="CHEBI:29105"/>
    </cofactor>
</comment>
<dbReference type="Proteomes" id="UP000279259">
    <property type="component" value="Unassembled WGS sequence"/>
</dbReference>
<keyword evidence="3" id="KW-1185">Reference proteome</keyword>
<keyword evidence="1" id="KW-0378">Hydrolase</keyword>